<name>E0TEV4_PARBH</name>
<protein>
    <submittedName>
        <fullName evidence="1">Uncharacterized protein</fullName>
    </submittedName>
</protein>
<evidence type="ECO:0000313" key="2">
    <source>
        <dbReference type="Proteomes" id="UP000001302"/>
    </source>
</evidence>
<organism evidence="1 2">
    <name type="scientific">Parvularcula bermudensis (strain ATCC BAA-594 / HTCC2503 / KCTC 12087)</name>
    <dbReference type="NCBI Taxonomy" id="314260"/>
    <lineage>
        <taxon>Bacteria</taxon>
        <taxon>Pseudomonadati</taxon>
        <taxon>Pseudomonadota</taxon>
        <taxon>Alphaproteobacteria</taxon>
        <taxon>Parvularculales</taxon>
        <taxon>Parvularculaceae</taxon>
        <taxon>Parvularcula</taxon>
    </lineage>
</organism>
<evidence type="ECO:0000313" key="1">
    <source>
        <dbReference type="EMBL" id="ADM09526.1"/>
    </source>
</evidence>
<dbReference type="HOGENOM" id="CLU_3082768_0_0_5"/>
<proteinExistence type="predicted"/>
<dbReference type="AlphaFoldDB" id="E0TEV4"/>
<keyword evidence="2" id="KW-1185">Reference proteome</keyword>
<reference evidence="1 2" key="2">
    <citation type="journal article" date="2011" name="J. Bacteriol.">
        <title>Complete genome sequence of strain HTCC2503T of Parvularcula bermudensis, the type species of the order "Parvularculales" in the class Alphaproteobacteria.</title>
        <authorList>
            <person name="Oh H.M."/>
            <person name="Kang I."/>
            <person name="Vergin K.L."/>
            <person name="Kang D."/>
            <person name="Rhee K.H."/>
            <person name="Giovannoni S.J."/>
            <person name="Cho J.C."/>
        </authorList>
    </citation>
    <scope>NUCLEOTIDE SEQUENCE [LARGE SCALE GENOMIC DNA]</scope>
    <source>
        <strain evidence="2">ATCC BAA-594 / HTCC2503 / KCTC 12087</strain>
    </source>
</reference>
<gene>
    <name evidence="1" type="ordered locus">PB2503_07344</name>
</gene>
<reference evidence="2" key="1">
    <citation type="submission" date="2010-08" db="EMBL/GenBank/DDBJ databases">
        <title>Genome sequence of Parvularcula bermudensis HTCC2503.</title>
        <authorList>
            <person name="Kang D.-M."/>
            <person name="Oh H.-M."/>
            <person name="Cho J.-C."/>
        </authorList>
    </citation>
    <scope>NUCLEOTIDE SEQUENCE [LARGE SCALE GENOMIC DNA]</scope>
    <source>
        <strain evidence="2">ATCC BAA-594 / HTCC2503 / KCTC 12087</strain>
    </source>
</reference>
<sequence>MNGEVQASAATAKARNFDNTLHYFLSGDTIPEAVYPPLVEIDYTFPLDAPAE</sequence>
<accession>E0TEV4</accession>
<dbReference type="EMBL" id="CP002156">
    <property type="protein sequence ID" value="ADM09526.1"/>
    <property type="molecule type" value="Genomic_DNA"/>
</dbReference>
<dbReference type="Proteomes" id="UP000001302">
    <property type="component" value="Chromosome"/>
</dbReference>
<dbReference type="STRING" id="314260.PB2503_07344"/>
<dbReference type="KEGG" id="pbr:PB2503_07344"/>